<feature type="compositionally biased region" description="Polar residues" evidence="1">
    <location>
        <begin position="245"/>
        <end position="262"/>
    </location>
</feature>
<evidence type="ECO:0000256" key="1">
    <source>
        <dbReference type="SAM" id="MobiDB-lite"/>
    </source>
</evidence>
<keyword evidence="3" id="KW-1185">Reference proteome</keyword>
<gene>
    <name evidence="2" type="ORF">MUCCIDRAFT_85067</name>
</gene>
<name>A0A168J628_MUCCL</name>
<accession>A0A168J628</accession>
<evidence type="ECO:0000313" key="2">
    <source>
        <dbReference type="EMBL" id="OAD00796.1"/>
    </source>
</evidence>
<evidence type="ECO:0000313" key="3">
    <source>
        <dbReference type="Proteomes" id="UP000077051"/>
    </source>
</evidence>
<reference evidence="2 3" key="1">
    <citation type="submission" date="2015-06" db="EMBL/GenBank/DDBJ databases">
        <title>Expansion of signal transduction pathways in fungi by whole-genome duplication.</title>
        <authorList>
            <consortium name="DOE Joint Genome Institute"/>
            <person name="Corrochano L.M."/>
            <person name="Kuo A."/>
            <person name="Marcet-Houben M."/>
            <person name="Polaino S."/>
            <person name="Salamov A."/>
            <person name="Villalobos J.M."/>
            <person name="Alvarez M.I."/>
            <person name="Avalos J."/>
            <person name="Benito E.P."/>
            <person name="Benoit I."/>
            <person name="Burger G."/>
            <person name="Camino L.P."/>
            <person name="Canovas D."/>
            <person name="Cerda-Olmedo E."/>
            <person name="Cheng J.-F."/>
            <person name="Dominguez A."/>
            <person name="Elias M."/>
            <person name="Eslava A.P."/>
            <person name="Glaser F."/>
            <person name="Grimwood J."/>
            <person name="Gutierrez G."/>
            <person name="Heitman J."/>
            <person name="Henrissat B."/>
            <person name="Iturriaga E.A."/>
            <person name="Lang B.F."/>
            <person name="Lavin J.L."/>
            <person name="Lee S."/>
            <person name="Li W."/>
            <person name="Lindquist E."/>
            <person name="Lopez-Garcia S."/>
            <person name="Luque E.M."/>
            <person name="Marcos A.T."/>
            <person name="Martin J."/>
            <person name="Mccluskey K."/>
            <person name="Medina H.R."/>
            <person name="Miralles-Duran A."/>
            <person name="Miyazaki A."/>
            <person name="Munoz-Torres E."/>
            <person name="Oguiza J.A."/>
            <person name="Ohm R."/>
            <person name="Olmedo M."/>
            <person name="Orejas M."/>
            <person name="Ortiz-Castellanos L."/>
            <person name="Pisabarro A.G."/>
            <person name="Rodriguez-Romero J."/>
            <person name="Ruiz-Herrera J."/>
            <person name="Ruiz-Vazquez R."/>
            <person name="Sanz C."/>
            <person name="Schackwitz W."/>
            <person name="Schmutz J."/>
            <person name="Shahriari M."/>
            <person name="Shelest E."/>
            <person name="Silva-Franco F."/>
            <person name="Soanes D."/>
            <person name="Syed K."/>
            <person name="Tagua V.G."/>
            <person name="Talbot N.J."/>
            <person name="Thon M."/>
            <person name="De Vries R.P."/>
            <person name="Wiebenga A."/>
            <person name="Yadav J.S."/>
            <person name="Braun E.L."/>
            <person name="Baker S."/>
            <person name="Garre V."/>
            <person name="Horwitz B."/>
            <person name="Torres-Martinez S."/>
            <person name="Idnurm A."/>
            <person name="Herrera-Estrella A."/>
            <person name="Gabaldon T."/>
            <person name="Grigoriev I.V."/>
        </authorList>
    </citation>
    <scope>NUCLEOTIDE SEQUENCE [LARGE SCALE GENOMIC DNA]</scope>
    <source>
        <strain evidence="2 3">CBS 277.49</strain>
    </source>
</reference>
<feature type="region of interest" description="Disordered" evidence="1">
    <location>
        <begin position="213"/>
        <end position="262"/>
    </location>
</feature>
<protein>
    <submittedName>
        <fullName evidence="2">Uncharacterized protein</fullName>
    </submittedName>
</protein>
<dbReference type="Proteomes" id="UP000077051">
    <property type="component" value="Unassembled WGS sequence"/>
</dbReference>
<comment type="caution">
    <text evidence="2">The sequence shown here is derived from an EMBL/GenBank/DDBJ whole genome shotgun (WGS) entry which is preliminary data.</text>
</comment>
<sequence>MGDNINELTQEQLQRLLALIEQSTIDDFDRSQLFNLPEEILQELEEPFSFELKAKLKKFGRDTLKYDGGRWTQSGAINRVFLSELRKQHVDATQPIHALYKGADRLRTAAKASTEIYSDFQHIIENGGSQEEMEIVLQQIKRLAVYTFATGKELDKDAKDSALKSLKLPENMQYLRETDDEDKDLAFAPELIQKIQQGCYEEAVVKSATSKQYGGFKRNDRGRGSFRGGQKRGSFFGRGRGRGFTPTNDNNNQHQSTTSHPN</sequence>
<dbReference type="OrthoDB" id="2267579at2759"/>
<dbReference type="AlphaFoldDB" id="A0A168J628"/>
<organism evidence="2 3">
    <name type="scientific">Mucor lusitanicus CBS 277.49</name>
    <dbReference type="NCBI Taxonomy" id="747725"/>
    <lineage>
        <taxon>Eukaryota</taxon>
        <taxon>Fungi</taxon>
        <taxon>Fungi incertae sedis</taxon>
        <taxon>Mucoromycota</taxon>
        <taxon>Mucoromycotina</taxon>
        <taxon>Mucoromycetes</taxon>
        <taxon>Mucorales</taxon>
        <taxon>Mucorineae</taxon>
        <taxon>Mucoraceae</taxon>
        <taxon>Mucor</taxon>
    </lineage>
</organism>
<dbReference type="VEuPathDB" id="FungiDB:MUCCIDRAFT_85067"/>
<proteinExistence type="predicted"/>
<dbReference type="STRING" id="747725.A0A168J628"/>
<dbReference type="EMBL" id="AMYB01000006">
    <property type="protein sequence ID" value="OAD00796.1"/>
    <property type="molecule type" value="Genomic_DNA"/>
</dbReference>